<comment type="caution">
    <text evidence="2">The sequence shown here is derived from an EMBL/GenBank/DDBJ whole genome shotgun (WGS) entry which is preliminary data.</text>
</comment>
<name>A0ABP8MTP7_9BACT</name>
<accession>A0ABP8MTP7</accession>
<dbReference type="EMBL" id="BAABEZ010000022">
    <property type="protein sequence ID" value="GAA4454243.1"/>
    <property type="molecule type" value="Genomic_DNA"/>
</dbReference>
<keyword evidence="1" id="KW-0732">Signal</keyword>
<dbReference type="Proteomes" id="UP001501410">
    <property type="component" value="Unassembled WGS sequence"/>
</dbReference>
<organism evidence="2 3">
    <name type="scientific">Rurimicrobium arvi</name>
    <dbReference type="NCBI Taxonomy" id="2049916"/>
    <lineage>
        <taxon>Bacteria</taxon>
        <taxon>Pseudomonadati</taxon>
        <taxon>Bacteroidota</taxon>
        <taxon>Chitinophagia</taxon>
        <taxon>Chitinophagales</taxon>
        <taxon>Chitinophagaceae</taxon>
        <taxon>Rurimicrobium</taxon>
    </lineage>
</organism>
<reference evidence="3" key="1">
    <citation type="journal article" date="2019" name="Int. J. Syst. Evol. Microbiol.">
        <title>The Global Catalogue of Microorganisms (GCM) 10K type strain sequencing project: providing services to taxonomists for standard genome sequencing and annotation.</title>
        <authorList>
            <consortium name="The Broad Institute Genomics Platform"/>
            <consortium name="The Broad Institute Genome Sequencing Center for Infectious Disease"/>
            <person name="Wu L."/>
            <person name="Ma J."/>
        </authorList>
    </citation>
    <scope>NUCLEOTIDE SEQUENCE [LARGE SCALE GENOMIC DNA]</scope>
    <source>
        <strain evidence="3">JCM 31921</strain>
    </source>
</reference>
<keyword evidence="3" id="KW-1185">Reference proteome</keyword>
<evidence type="ECO:0000313" key="2">
    <source>
        <dbReference type="EMBL" id="GAA4454243.1"/>
    </source>
</evidence>
<gene>
    <name evidence="2" type="ORF">GCM10023092_15980</name>
</gene>
<feature type="signal peptide" evidence="1">
    <location>
        <begin position="1"/>
        <end position="19"/>
    </location>
</feature>
<evidence type="ECO:0000313" key="3">
    <source>
        <dbReference type="Proteomes" id="UP001501410"/>
    </source>
</evidence>
<sequence>MMKNLLTTVLLCASVPAFAQHADEFWKKHCMLKSSFGKGNTTQINIAYPCDWQEDKGKEKGLNIWTYEAGDQDILMESLMFTPFSEKAPRRTADQIVAKKTPNDPKNGQFLWSRKLLINGHDCAEVACKTKRSVLMLDMYIYTVQYIIPCKDGELSLGFTITASTEARAKELFNEYKTLFYNLANATEING</sequence>
<feature type="chain" id="PRO_5047358358" evidence="1">
    <location>
        <begin position="20"/>
        <end position="191"/>
    </location>
</feature>
<evidence type="ECO:0000256" key="1">
    <source>
        <dbReference type="SAM" id="SignalP"/>
    </source>
</evidence>
<proteinExistence type="predicted"/>
<protein>
    <submittedName>
        <fullName evidence="2">Uncharacterized protein</fullName>
    </submittedName>
</protein>